<dbReference type="PANTHER" id="PTHR24148">
    <property type="entry name" value="ANKYRIN REPEAT DOMAIN-CONTAINING PROTEIN 39 HOMOLOG-RELATED"/>
    <property type="match status" value="1"/>
</dbReference>
<dbReference type="PANTHER" id="PTHR24148:SF64">
    <property type="entry name" value="HETEROKARYON INCOMPATIBILITY DOMAIN-CONTAINING PROTEIN"/>
    <property type="match status" value="1"/>
</dbReference>
<accession>A0ABR3QRQ0</accession>
<evidence type="ECO:0000313" key="3">
    <source>
        <dbReference type="Proteomes" id="UP001521222"/>
    </source>
</evidence>
<comment type="caution">
    <text evidence="2">The sequence shown here is derived from an EMBL/GenBank/DDBJ whole genome shotgun (WGS) entry which is preliminary data.</text>
</comment>
<reference evidence="2 3" key="1">
    <citation type="submission" date="2024-02" db="EMBL/GenBank/DDBJ databases">
        <title>De novo assembly and annotation of 12 fungi associated with fruit tree decline syndrome in Ontario, Canada.</title>
        <authorList>
            <person name="Sulman M."/>
            <person name="Ellouze W."/>
            <person name="Ilyukhin E."/>
        </authorList>
    </citation>
    <scope>NUCLEOTIDE SEQUENCE [LARGE SCALE GENOMIC DNA]</scope>
    <source>
        <strain evidence="2 3">M97-236</strain>
    </source>
</reference>
<evidence type="ECO:0000259" key="1">
    <source>
        <dbReference type="Pfam" id="PF06985"/>
    </source>
</evidence>
<keyword evidence="3" id="KW-1185">Reference proteome</keyword>
<protein>
    <recommendedName>
        <fullName evidence="1">Heterokaryon incompatibility domain-containing protein</fullName>
    </recommendedName>
</protein>
<evidence type="ECO:0000313" key="2">
    <source>
        <dbReference type="EMBL" id="KAL1594678.1"/>
    </source>
</evidence>
<feature type="domain" description="Heterokaryon incompatibility" evidence="1">
    <location>
        <begin position="55"/>
        <end position="174"/>
    </location>
</feature>
<dbReference type="Pfam" id="PF26639">
    <property type="entry name" value="Het-6_barrel"/>
    <property type="match status" value="1"/>
</dbReference>
<dbReference type="InterPro" id="IPR052895">
    <property type="entry name" value="HetReg/Transcr_Mod"/>
</dbReference>
<name>A0ABR3QRQ0_9PLEO</name>
<proteinExistence type="predicted"/>
<gene>
    <name evidence="2" type="ORF">SLS59_008728</name>
</gene>
<dbReference type="InterPro" id="IPR010730">
    <property type="entry name" value="HET"/>
</dbReference>
<dbReference type="Proteomes" id="UP001521222">
    <property type="component" value="Unassembled WGS sequence"/>
</dbReference>
<dbReference type="EMBL" id="JAKIXB020000035">
    <property type="protein sequence ID" value="KAL1594678.1"/>
    <property type="molecule type" value="Genomic_DNA"/>
</dbReference>
<dbReference type="Pfam" id="PF06985">
    <property type="entry name" value="HET"/>
    <property type="match status" value="1"/>
</dbReference>
<sequence>MTSLLGARNDDPPLFQYEALNPGEIRLLQPADDGDGLSWKMQIYRVDVEDTSDTNESSLRPIWIDAICINQRDEDEKSIQITMMPSIYSMAAQVWIWLGLCKEQVLIREAVGLLPTIIEAAKPPKDDETQETGTNAGHADSPIRVVCETEPNLLQAFLHLVANRWFRRLWVVQESVLAKETLFLCGDEIIPSAMLRNAIESAINLGCDFFRSAPVPSILSIAYNTYLFAIHDVVREMRSLSYKQSADPAEVTLFGLQKIFDMSKQQECLEPKDRVYGILGLFNSTWYHEISRILRSVNSVSNLYTLLSLMFLIEPRQKVSYKNFEKKMRADRIWAWFQMAFIPDRMPGLPSWVPDLHRRVSKGISLYLIDPGHTIRFQACNKPSRLLAGPTIEQLIIRGQTIDVVAHTFAIIEPGAQHEMPYSKRLNQSALSVIREATARAEACAVLSNSNPCMDEITLLERYWRTFLLDSTSDEYDQLSFEMFENYSKAADQVMIDWETPINGEIPPIPMGSKAEEPVPMSAFFDLMKGTSDAGRYYSIISSRAGQRLYATVNGRLGIASRHTKVGDKVCKFNGAPLLYILRRVPDRETEVYRLVSDTFIHGLMHGKAAELEGTEQDFLLE</sequence>
<organism evidence="2 3">
    <name type="scientific">Nothophoma quercina</name>
    <dbReference type="NCBI Taxonomy" id="749835"/>
    <lineage>
        <taxon>Eukaryota</taxon>
        <taxon>Fungi</taxon>
        <taxon>Dikarya</taxon>
        <taxon>Ascomycota</taxon>
        <taxon>Pezizomycotina</taxon>
        <taxon>Dothideomycetes</taxon>
        <taxon>Pleosporomycetidae</taxon>
        <taxon>Pleosporales</taxon>
        <taxon>Pleosporineae</taxon>
        <taxon>Didymellaceae</taxon>
        <taxon>Nothophoma</taxon>
    </lineage>
</organism>